<evidence type="ECO:0000313" key="14">
    <source>
        <dbReference type="EMBL" id="GAT63200.1"/>
    </source>
</evidence>
<proteinExistence type="inferred from homology"/>
<keyword evidence="6" id="KW-0547">Nucleotide-binding</keyword>
<accession>A0A171A0Z5</accession>
<evidence type="ECO:0000256" key="8">
    <source>
        <dbReference type="ARBA" id="ARBA00022840"/>
    </source>
</evidence>
<dbReference type="RefSeq" id="WP_068704154.1">
    <property type="nucleotide sequence ID" value="NZ_BDCR01000003.1"/>
</dbReference>
<evidence type="ECO:0000256" key="11">
    <source>
        <dbReference type="ARBA" id="ARBA00029766"/>
    </source>
</evidence>
<dbReference type="SUPFAM" id="SSF55083">
    <property type="entry name" value="6-hydroxymethyl-7,8-dihydropterin pyrophosphokinase, HPPK"/>
    <property type="match status" value="1"/>
</dbReference>
<dbReference type="InterPro" id="IPR035907">
    <property type="entry name" value="Hppk_sf"/>
</dbReference>
<comment type="similarity">
    <text evidence="2">Belongs to the HPPK family.</text>
</comment>
<dbReference type="NCBIfam" id="TIGR01498">
    <property type="entry name" value="folK"/>
    <property type="match status" value="1"/>
</dbReference>
<reference evidence="15" key="2">
    <citation type="journal article" date="2017" name="Genome Announc.">
        <title>Draft genome sequence of Paludibacter jiangxiensis NM7(T), a propionate-producing fermentative bacterium.</title>
        <authorList>
            <person name="Qiu Y.-L."/>
            <person name="Tourlousse D.M."/>
            <person name="Matsuura N."/>
            <person name="Ohashi A."/>
            <person name="Sekiguchi Y."/>
        </authorList>
    </citation>
    <scope>NUCLEOTIDE SEQUENCE [LARGE SCALE GENOMIC DNA]</scope>
    <source>
        <strain evidence="15">NM7</strain>
    </source>
</reference>
<evidence type="ECO:0000256" key="12">
    <source>
        <dbReference type="ARBA" id="ARBA00033413"/>
    </source>
</evidence>
<evidence type="ECO:0000313" key="15">
    <source>
        <dbReference type="Proteomes" id="UP000076586"/>
    </source>
</evidence>
<evidence type="ECO:0000256" key="6">
    <source>
        <dbReference type="ARBA" id="ARBA00022741"/>
    </source>
</evidence>
<dbReference type="GO" id="GO:0046656">
    <property type="term" value="P:folic acid biosynthetic process"/>
    <property type="evidence" value="ECO:0007669"/>
    <property type="project" value="UniProtKB-KW"/>
</dbReference>
<dbReference type="Proteomes" id="UP000076586">
    <property type="component" value="Unassembled WGS sequence"/>
</dbReference>
<dbReference type="PANTHER" id="PTHR43071">
    <property type="entry name" value="2-AMINO-4-HYDROXY-6-HYDROXYMETHYLDIHYDROPTERIDINE PYROPHOSPHOKINASE"/>
    <property type="match status" value="1"/>
</dbReference>
<evidence type="ECO:0000259" key="13">
    <source>
        <dbReference type="Pfam" id="PF01288"/>
    </source>
</evidence>
<dbReference type="InterPro" id="IPR000550">
    <property type="entry name" value="Hppk"/>
</dbReference>
<dbReference type="AlphaFoldDB" id="A0A171A0Z5"/>
<gene>
    <name evidence="14" type="ORF">PJIAN_3515</name>
</gene>
<protein>
    <recommendedName>
        <fullName evidence="4">2-amino-4-hydroxy-6-hydroxymethyldihydropteridine pyrophosphokinase</fullName>
        <ecNumber evidence="3">2.7.6.3</ecNumber>
    </recommendedName>
    <alternativeName>
        <fullName evidence="11">6-hydroxymethyl-7,8-dihydropterin pyrophosphokinase</fullName>
    </alternativeName>
    <alternativeName>
        <fullName evidence="12">7,8-dihydro-6-hydroxymethylpterin-pyrophosphokinase</fullName>
    </alternativeName>
</protein>
<evidence type="ECO:0000256" key="4">
    <source>
        <dbReference type="ARBA" id="ARBA00016218"/>
    </source>
</evidence>
<comment type="function">
    <text evidence="10">Catalyzes the transfer of pyrophosphate from adenosine triphosphate (ATP) to 6-hydroxymethyl-7,8-dihydropterin, an enzymatic step in folate biosynthesis pathway.</text>
</comment>
<dbReference type="GO" id="GO:0003848">
    <property type="term" value="F:2-amino-4-hydroxy-6-hydroxymethyldihydropteridine diphosphokinase activity"/>
    <property type="evidence" value="ECO:0007669"/>
    <property type="project" value="UniProtKB-EC"/>
</dbReference>
<evidence type="ECO:0000256" key="5">
    <source>
        <dbReference type="ARBA" id="ARBA00022679"/>
    </source>
</evidence>
<organism evidence="14 15">
    <name type="scientific">Paludibacter jiangxiensis</name>
    <dbReference type="NCBI Taxonomy" id="681398"/>
    <lineage>
        <taxon>Bacteria</taxon>
        <taxon>Pseudomonadati</taxon>
        <taxon>Bacteroidota</taxon>
        <taxon>Bacteroidia</taxon>
        <taxon>Bacteroidales</taxon>
        <taxon>Paludibacteraceae</taxon>
        <taxon>Paludibacter</taxon>
    </lineage>
</organism>
<evidence type="ECO:0000256" key="9">
    <source>
        <dbReference type="ARBA" id="ARBA00022909"/>
    </source>
</evidence>
<evidence type="ECO:0000256" key="3">
    <source>
        <dbReference type="ARBA" id="ARBA00013253"/>
    </source>
</evidence>
<sequence length="161" mass="18259">MSKVYLSLGSNLGDKQRNLRFAISEIEQRCGKVELCSSFYSTSPWGFDSDNEFVNIALSITTALEPLALLNALKHIEQDAGRQQNAKSGYEDRPLDIDILFYDNSIIDSESLTVPHPRLHLRLFVLVPMNEIAPQLMHPILHKTIKTLLMECDDATLIRKM</sequence>
<evidence type="ECO:0000256" key="7">
    <source>
        <dbReference type="ARBA" id="ARBA00022777"/>
    </source>
</evidence>
<dbReference type="UniPathway" id="UPA00077">
    <property type="reaction ID" value="UER00155"/>
</dbReference>
<dbReference type="OrthoDB" id="9808041at2"/>
<keyword evidence="8" id="KW-0067">ATP-binding</keyword>
<keyword evidence="5" id="KW-0808">Transferase</keyword>
<keyword evidence="9" id="KW-0289">Folate biosynthesis</keyword>
<dbReference type="GO" id="GO:0016301">
    <property type="term" value="F:kinase activity"/>
    <property type="evidence" value="ECO:0007669"/>
    <property type="project" value="UniProtKB-KW"/>
</dbReference>
<evidence type="ECO:0000256" key="2">
    <source>
        <dbReference type="ARBA" id="ARBA00005810"/>
    </source>
</evidence>
<evidence type="ECO:0000256" key="1">
    <source>
        <dbReference type="ARBA" id="ARBA00005051"/>
    </source>
</evidence>
<name>A0A171A0Z5_9BACT</name>
<comment type="pathway">
    <text evidence="1">Cofactor biosynthesis; tetrahydrofolate biosynthesis; 2-amino-4-hydroxy-6-hydroxymethyl-7,8-dihydropteridine diphosphate from 7,8-dihydroneopterin triphosphate: step 4/4.</text>
</comment>
<dbReference type="EMBL" id="BDCR01000003">
    <property type="protein sequence ID" value="GAT63200.1"/>
    <property type="molecule type" value="Genomic_DNA"/>
</dbReference>
<feature type="domain" description="7,8-dihydro-6-hydroxymethylpterin-pyrophosphokinase" evidence="13">
    <location>
        <begin position="5"/>
        <end position="134"/>
    </location>
</feature>
<dbReference type="CDD" id="cd00483">
    <property type="entry name" value="HPPK"/>
    <property type="match status" value="1"/>
</dbReference>
<comment type="caution">
    <text evidence="14">The sequence shown here is derived from an EMBL/GenBank/DDBJ whole genome shotgun (WGS) entry which is preliminary data.</text>
</comment>
<keyword evidence="7 14" id="KW-0418">Kinase</keyword>
<dbReference type="Gene3D" id="3.30.70.560">
    <property type="entry name" value="7,8-Dihydro-6-hydroxymethylpterin-pyrophosphokinase HPPK"/>
    <property type="match status" value="1"/>
</dbReference>
<dbReference type="PANTHER" id="PTHR43071:SF1">
    <property type="entry name" value="2-AMINO-4-HYDROXY-6-HYDROXYMETHYLDIHYDROPTERIDINE PYROPHOSPHOKINASE"/>
    <property type="match status" value="1"/>
</dbReference>
<dbReference type="GO" id="GO:0046654">
    <property type="term" value="P:tetrahydrofolate biosynthetic process"/>
    <property type="evidence" value="ECO:0007669"/>
    <property type="project" value="UniProtKB-UniPathway"/>
</dbReference>
<evidence type="ECO:0000256" key="10">
    <source>
        <dbReference type="ARBA" id="ARBA00029409"/>
    </source>
</evidence>
<reference evidence="15" key="1">
    <citation type="submission" date="2016-04" db="EMBL/GenBank/DDBJ databases">
        <title>Draft genome sequence of Paludibacter jiangxiensis strain NM7.</title>
        <authorList>
            <person name="Qiu Y."/>
            <person name="Matsuura N."/>
            <person name="Ohashi A."/>
            <person name="Tourlousse M.D."/>
            <person name="Sekiguchi Y."/>
        </authorList>
    </citation>
    <scope>NUCLEOTIDE SEQUENCE [LARGE SCALE GENOMIC DNA]</scope>
    <source>
        <strain evidence="15">NM7</strain>
    </source>
</reference>
<dbReference type="EC" id="2.7.6.3" evidence="3"/>
<keyword evidence="15" id="KW-1185">Reference proteome</keyword>
<dbReference type="GO" id="GO:0005524">
    <property type="term" value="F:ATP binding"/>
    <property type="evidence" value="ECO:0007669"/>
    <property type="project" value="UniProtKB-KW"/>
</dbReference>
<dbReference type="STRING" id="681398.PJIAN_3515"/>
<dbReference type="Pfam" id="PF01288">
    <property type="entry name" value="HPPK"/>
    <property type="match status" value="1"/>
</dbReference>